<evidence type="ECO:0000259" key="5">
    <source>
        <dbReference type="PROSITE" id="PS50931"/>
    </source>
</evidence>
<dbReference type="PANTHER" id="PTHR30419:SF8">
    <property type="entry name" value="NITROGEN ASSIMILATION TRANSCRIPTIONAL ACTIVATOR-RELATED"/>
    <property type="match status" value="1"/>
</dbReference>
<name>A0A9D2PMQ4_9FIRM</name>
<dbReference type="InterPro" id="IPR005119">
    <property type="entry name" value="LysR_subst-bd"/>
</dbReference>
<dbReference type="InterPro" id="IPR036388">
    <property type="entry name" value="WH-like_DNA-bd_sf"/>
</dbReference>
<evidence type="ECO:0000256" key="2">
    <source>
        <dbReference type="ARBA" id="ARBA00023015"/>
    </source>
</evidence>
<protein>
    <submittedName>
        <fullName evidence="6">LysR family transcriptional regulator</fullName>
    </submittedName>
</protein>
<reference evidence="6" key="2">
    <citation type="submission" date="2021-04" db="EMBL/GenBank/DDBJ databases">
        <authorList>
            <person name="Gilroy R."/>
        </authorList>
    </citation>
    <scope>NUCLEOTIDE SEQUENCE</scope>
    <source>
        <strain evidence="6">ChiBcec2-3848</strain>
    </source>
</reference>
<dbReference type="PRINTS" id="PR00039">
    <property type="entry name" value="HTHLYSR"/>
</dbReference>
<proteinExistence type="inferred from homology"/>
<accession>A0A9D2PMQ4</accession>
<evidence type="ECO:0000313" key="6">
    <source>
        <dbReference type="EMBL" id="HJC63892.1"/>
    </source>
</evidence>
<dbReference type="InterPro" id="IPR036390">
    <property type="entry name" value="WH_DNA-bd_sf"/>
</dbReference>
<gene>
    <name evidence="6" type="ORF">H9753_09810</name>
</gene>
<sequence>MEIRVLRYFLMVAREENITRAAELLHITQPTLSRQLMQLEEELGTKLFQRSKHNIYLTEDGMLLKKRAQDIVTLADRTQKEFSSKGEETLSGEIFIGSGETRSVHDLAKVITSFQKEYPLVQFDLYTANADDIKERLDKGLADLGILSEPVDISKYNFMRLKRKERWGILVRSDSPLAEKEQVVPEDLVQIPILMVKRLLVKNELEGWFGDYFEQLQIVGTYNLLNNAATLVENGIGAALCFQLDTRYENLSFVPLAPPVETGTVLVWRKNQMLSKPAYRFLERTKKYFQSIS</sequence>
<dbReference type="Gene3D" id="1.10.10.10">
    <property type="entry name" value="Winged helix-like DNA-binding domain superfamily/Winged helix DNA-binding domain"/>
    <property type="match status" value="1"/>
</dbReference>
<dbReference type="PROSITE" id="PS50931">
    <property type="entry name" value="HTH_LYSR"/>
    <property type="match status" value="1"/>
</dbReference>
<dbReference type="InterPro" id="IPR000847">
    <property type="entry name" value="LysR_HTH_N"/>
</dbReference>
<evidence type="ECO:0000256" key="1">
    <source>
        <dbReference type="ARBA" id="ARBA00009437"/>
    </source>
</evidence>
<dbReference type="SUPFAM" id="SSF53850">
    <property type="entry name" value="Periplasmic binding protein-like II"/>
    <property type="match status" value="1"/>
</dbReference>
<organism evidence="6 7">
    <name type="scientific">Candidatus Blautia merdavium</name>
    <dbReference type="NCBI Taxonomy" id="2838494"/>
    <lineage>
        <taxon>Bacteria</taxon>
        <taxon>Bacillati</taxon>
        <taxon>Bacillota</taxon>
        <taxon>Clostridia</taxon>
        <taxon>Lachnospirales</taxon>
        <taxon>Lachnospiraceae</taxon>
        <taxon>Blautia</taxon>
    </lineage>
</organism>
<dbReference type="EMBL" id="DWVZ01000131">
    <property type="protein sequence ID" value="HJC63892.1"/>
    <property type="molecule type" value="Genomic_DNA"/>
</dbReference>
<dbReference type="Proteomes" id="UP000823886">
    <property type="component" value="Unassembled WGS sequence"/>
</dbReference>
<dbReference type="GO" id="GO:0003700">
    <property type="term" value="F:DNA-binding transcription factor activity"/>
    <property type="evidence" value="ECO:0007669"/>
    <property type="project" value="InterPro"/>
</dbReference>
<dbReference type="GO" id="GO:0003677">
    <property type="term" value="F:DNA binding"/>
    <property type="evidence" value="ECO:0007669"/>
    <property type="project" value="UniProtKB-KW"/>
</dbReference>
<comment type="similarity">
    <text evidence="1">Belongs to the LysR transcriptional regulatory family.</text>
</comment>
<dbReference type="InterPro" id="IPR050950">
    <property type="entry name" value="HTH-type_LysR_regulators"/>
</dbReference>
<dbReference type="Pfam" id="PF00126">
    <property type="entry name" value="HTH_1"/>
    <property type="match status" value="1"/>
</dbReference>
<dbReference type="Pfam" id="PF03466">
    <property type="entry name" value="LysR_substrate"/>
    <property type="match status" value="1"/>
</dbReference>
<keyword evidence="4" id="KW-0804">Transcription</keyword>
<comment type="caution">
    <text evidence="6">The sequence shown here is derived from an EMBL/GenBank/DDBJ whole genome shotgun (WGS) entry which is preliminary data.</text>
</comment>
<dbReference type="AlphaFoldDB" id="A0A9D2PMQ4"/>
<keyword evidence="2" id="KW-0805">Transcription regulation</keyword>
<dbReference type="FunFam" id="1.10.10.10:FF:000001">
    <property type="entry name" value="LysR family transcriptional regulator"/>
    <property type="match status" value="1"/>
</dbReference>
<feature type="domain" description="HTH lysR-type" evidence="5">
    <location>
        <begin position="1"/>
        <end position="58"/>
    </location>
</feature>
<dbReference type="PANTHER" id="PTHR30419">
    <property type="entry name" value="HTH-TYPE TRANSCRIPTIONAL REGULATOR YBHD"/>
    <property type="match status" value="1"/>
</dbReference>
<dbReference type="Gene3D" id="3.40.190.290">
    <property type="match status" value="1"/>
</dbReference>
<dbReference type="GO" id="GO:0005829">
    <property type="term" value="C:cytosol"/>
    <property type="evidence" value="ECO:0007669"/>
    <property type="project" value="TreeGrafter"/>
</dbReference>
<evidence type="ECO:0000256" key="4">
    <source>
        <dbReference type="ARBA" id="ARBA00023163"/>
    </source>
</evidence>
<dbReference type="CDD" id="cd05466">
    <property type="entry name" value="PBP2_LTTR_substrate"/>
    <property type="match status" value="1"/>
</dbReference>
<evidence type="ECO:0000256" key="3">
    <source>
        <dbReference type="ARBA" id="ARBA00023125"/>
    </source>
</evidence>
<dbReference type="SUPFAM" id="SSF46785">
    <property type="entry name" value="Winged helix' DNA-binding domain"/>
    <property type="match status" value="1"/>
</dbReference>
<keyword evidence="3" id="KW-0238">DNA-binding</keyword>
<reference evidence="6" key="1">
    <citation type="journal article" date="2021" name="PeerJ">
        <title>Extensive microbial diversity within the chicken gut microbiome revealed by metagenomics and culture.</title>
        <authorList>
            <person name="Gilroy R."/>
            <person name="Ravi A."/>
            <person name="Getino M."/>
            <person name="Pursley I."/>
            <person name="Horton D.L."/>
            <person name="Alikhan N.F."/>
            <person name="Baker D."/>
            <person name="Gharbi K."/>
            <person name="Hall N."/>
            <person name="Watson M."/>
            <person name="Adriaenssens E.M."/>
            <person name="Foster-Nyarko E."/>
            <person name="Jarju S."/>
            <person name="Secka A."/>
            <person name="Antonio M."/>
            <person name="Oren A."/>
            <person name="Chaudhuri R.R."/>
            <person name="La Ragione R."/>
            <person name="Hildebrand F."/>
            <person name="Pallen M.J."/>
        </authorList>
    </citation>
    <scope>NUCLEOTIDE SEQUENCE</scope>
    <source>
        <strain evidence="6">ChiBcec2-3848</strain>
    </source>
</reference>
<evidence type="ECO:0000313" key="7">
    <source>
        <dbReference type="Proteomes" id="UP000823886"/>
    </source>
</evidence>